<dbReference type="InterPro" id="IPR012338">
    <property type="entry name" value="Beta-lactam/transpept-like"/>
</dbReference>
<name>A0A7T0KCU1_9CORY</name>
<sequence length="596" mass="63070">MKKMAALVCATALATTALVACTPKPPSAQPVAQQFAQALEQRDMEALGQVVSQPAQATEVVEATFSGLQAESVDIELDRVEQQESLATAHYTVRWMLPRQRTLDYEASAVLTKQGQEWTVDWQPSVLHPRLGAHQHLELRPVAAERASVVSSDGVELLTPGLQYRLLVDTKSADTARVAAALAPLVAQDPAELADALAKASGVYSVGLYDDAVEREVMALGLAGVRFNEEPALTVREEGFATDILSRVRTLVADRLDGTNGWRVAVVNENGASLTDIEYHAAQPSPAIRVGLDYNVQRAAEAAVNLRADSEAMIVAMRPSTGEILAVAQTAAADKRGDLALSGQFPPGSVFKILTAGAGIDKQGLDSGSIVPCPGTMNLYGRVVTNYNGFGLGSVPLEQAFARSCNTTFADISTRLEQGELKQEAKRFGLGIDYDIPGLTTVTGSVPEGETPLERTEAGYGQGLDLVSPFGMALVSSTVAAGVRPVPRLIAGEKTTPSEEIDGPAPHVIENLRTMMRSTVTSGTAAGMRAGGEIYGKTGEAEITGGSHAWFTGFRDDDIAFATLVVLGGGSETSVALTDHFFRTLDDLRSRPNPGL</sequence>
<dbReference type="InterPro" id="IPR007887">
    <property type="entry name" value="MecA_N"/>
</dbReference>
<keyword evidence="5" id="KW-1185">Reference proteome</keyword>
<evidence type="ECO:0000313" key="4">
    <source>
        <dbReference type="EMBL" id="QPK78411.1"/>
    </source>
</evidence>
<evidence type="ECO:0000256" key="1">
    <source>
        <dbReference type="SAM" id="SignalP"/>
    </source>
</evidence>
<dbReference type="GO" id="GO:0008658">
    <property type="term" value="F:penicillin binding"/>
    <property type="evidence" value="ECO:0007669"/>
    <property type="project" value="InterPro"/>
</dbReference>
<dbReference type="InterPro" id="IPR050515">
    <property type="entry name" value="Beta-lactam/transpept"/>
</dbReference>
<dbReference type="KEGG" id="cliz:G7Y31_07475"/>
<evidence type="ECO:0000313" key="5">
    <source>
        <dbReference type="Proteomes" id="UP000594681"/>
    </source>
</evidence>
<dbReference type="PANTHER" id="PTHR30627">
    <property type="entry name" value="PEPTIDOGLYCAN D,D-TRANSPEPTIDASE"/>
    <property type="match status" value="1"/>
</dbReference>
<dbReference type="InterPro" id="IPR036138">
    <property type="entry name" value="PBP_dimer_sf"/>
</dbReference>
<dbReference type="GO" id="GO:0005886">
    <property type="term" value="C:plasma membrane"/>
    <property type="evidence" value="ECO:0007669"/>
    <property type="project" value="TreeGrafter"/>
</dbReference>
<keyword evidence="1" id="KW-0732">Signal</keyword>
<dbReference type="PANTHER" id="PTHR30627:SF24">
    <property type="entry name" value="PENICILLIN-BINDING PROTEIN 4B"/>
    <property type="match status" value="1"/>
</dbReference>
<dbReference type="SUPFAM" id="SSF56519">
    <property type="entry name" value="Penicillin binding protein dimerisation domain"/>
    <property type="match status" value="1"/>
</dbReference>
<dbReference type="GO" id="GO:0071972">
    <property type="term" value="F:peptidoglycan L,D-transpeptidase activity"/>
    <property type="evidence" value="ECO:0007669"/>
    <property type="project" value="TreeGrafter"/>
</dbReference>
<protein>
    <submittedName>
        <fullName evidence="4">Penicillin-binding transpeptidase domain-containing protein</fullName>
    </submittedName>
</protein>
<feature type="signal peptide" evidence="1">
    <location>
        <begin position="1"/>
        <end position="20"/>
    </location>
</feature>
<accession>A0A7T0KCU1</accession>
<proteinExistence type="predicted"/>
<dbReference type="Proteomes" id="UP000594681">
    <property type="component" value="Chromosome"/>
</dbReference>
<feature type="domain" description="Penicillin-binding protein transpeptidase" evidence="2">
    <location>
        <begin position="313"/>
        <end position="568"/>
    </location>
</feature>
<dbReference type="GO" id="GO:0046677">
    <property type="term" value="P:response to antibiotic"/>
    <property type="evidence" value="ECO:0007669"/>
    <property type="project" value="InterPro"/>
</dbReference>
<feature type="domain" description="NTF2-like N-terminal transpeptidase" evidence="3">
    <location>
        <begin position="27"/>
        <end position="135"/>
    </location>
</feature>
<dbReference type="GO" id="GO:0071555">
    <property type="term" value="P:cell wall organization"/>
    <property type="evidence" value="ECO:0007669"/>
    <property type="project" value="TreeGrafter"/>
</dbReference>
<evidence type="ECO:0000259" key="2">
    <source>
        <dbReference type="Pfam" id="PF00905"/>
    </source>
</evidence>
<dbReference type="Gene3D" id="3.40.710.10">
    <property type="entry name" value="DD-peptidase/beta-lactamase superfamily"/>
    <property type="match status" value="1"/>
</dbReference>
<dbReference type="PROSITE" id="PS51257">
    <property type="entry name" value="PROKAR_LIPOPROTEIN"/>
    <property type="match status" value="1"/>
</dbReference>
<gene>
    <name evidence="4" type="ORF">G7Y31_07475</name>
</gene>
<dbReference type="InterPro" id="IPR032710">
    <property type="entry name" value="NTF2-like_dom_sf"/>
</dbReference>
<dbReference type="EMBL" id="CP064954">
    <property type="protein sequence ID" value="QPK78411.1"/>
    <property type="molecule type" value="Genomic_DNA"/>
</dbReference>
<dbReference type="AlphaFoldDB" id="A0A7T0KCU1"/>
<feature type="chain" id="PRO_5039070689" evidence="1">
    <location>
        <begin position="21"/>
        <end position="596"/>
    </location>
</feature>
<dbReference type="Pfam" id="PF05223">
    <property type="entry name" value="MecA_N"/>
    <property type="match status" value="1"/>
</dbReference>
<dbReference type="Pfam" id="PF00905">
    <property type="entry name" value="Transpeptidase"/>
    <property type="match status" value="1"/>
</dbReference>
<dbReference type="Gene3D" id="3.10.450.100">
    <property type="entry name" value="NTF2-like, domain 1"/>
    <property type="match status" value="1"/>
</dbReference>
<organism evidence="4 5">
    <name type="scientific">Corynebacterium lizhenjunii</name>
    <dbReference type="NCBI Taxonomy" id="2709394"/>
    <lineage>
        <taxon>Bacteria</taxon>
        <taxon>Bacillati</taxon>
        <taxon>Actinomycetota</taxon>
        <taxon>Actinomycetes</taxon>
        <taxon>Mycobacteriales</taxon>
        <taxon>Corynebacteriaceae</taxon>
        <taxon>Corynebacterium</taxon>
    </lineage>
</organism>
<dbReference type="RefSeq" id="WP_165006763.1">
    <property type="nucleotide sequence ID" value="NZ_CP064954.1"/>
</dbReference>
<reference evidence="4 5" key="1">
    <citation type="submission" date="2020-11" db="EMBL/GenBank/DDBJ databases">
        <title>Corynebacterium sp. ZJ-599.</title>
        <authorList>
            <person name="Zhou J."/>
        </authorList>
    </citation>
    <scope>NUCLEOTIDE SEQUENCE [LARGE SCALE GENOMIC DNA]</scope>
    <source>
        <strain evidence="4 5">ZJ-599</strain>
    </source>
</reference>
<dbReference type="SUPFAM" id="SSF54427">
    <property type="entry name" value="NTF2-like"/>
    <property type="match status" value="1"/>
</dbReference>
<dbReference type="SUPFAM" id="SSF56601">
    <property type="entry name" value="beta-lactamase/transpeptidase-like"/>
    <property type="match status" value="1"/>
</dbReference>
<dbReference type="InterPro" id="IPR001460">
    <property type="entry name" value="PCN-bd_Tpept"/>
</dbReference>
<dbReference type="Gene3D" id="3.90.1310.10">
    <property type="entry name" value="Penicillin-binding protein 2a (Domain 2)"/>
    <property type="match status" value="1"/>
</dbReference>
<evidence type="ECO:0000259" key="3">
    <source>
        <dbReference type="Pfam" id="PF05223"/>
    </source>
</evidence>